<gene>
    <name evidence="2" type="ORF">WJX73_006296</name>
</gene>
<dbReference type="Gene3D" id="3.30.40.10">
    <property type="entry name" value="Zinc/RING finger domain, C3HC4 (zinc finger)"/>
    <property type="match status" value="1"/>
</dbReference>
<evidence type="ECO:0000313" key="2">
    <source>
        <dbReference type="EMBL" id="KAK9813404.1"/>
    </source>
</evidence>
<name>A0AAW1PZZ7_9CHLO</name>
<keyword evidence="1" id="KW-0812">Transmembrane</keyword>
<dbReference type="Proteomes" id="UP001465755">
    <property type="component" value="Unassembled WGS sequence"/>
</dbReference>
<comment type="caution">
    <text evidence="2">The sequence shown here is derived from an EMBL/GenBank/DDBJ whole genome shotgun (WGS) entry which is preliminary data.</text>
</comment>
<dbReference type="EMBL" id="JALJOQ010000005">
    <property type="protein sequence ID" value="KAK9813404.1"/>
    <property type="molecule type" value="Genomic_DNA"/>
</dbReference>
<reference evidence="2 3" key="1">
    <citation type="journal article" date="2024" name="Nat. Commun.">
        <title>Phylogenomics reveals the evolutionary origins of lichenization in chlorophyte algae.</title>
        <authorList>
            <person name="Puginier C."/>
            <person name="Libourel C."/>
            <person name="Otte J."/>
            <person name="Skaloud P."/>
            <person name="Haon M."/>
            <person name="Grisel S."/>
            <person name="Petersen M."/>
            <person name="Berrin J.G."/>
            <person name="Delaux P.M."/>
            <person name="Dal Grande F."/>
            <person name="Keller J."/>
        </authorList>
    </citation>
    <scope>NUCLEOTIDE SEQUENCE [LARGE SCALE GENOMIC DNA]</scope>
    <source>
        <strain evidence="2 3">SAG 2036</strain>
    </source>
</reference>
<accession>A0AAW1PZZ7</accession>
<protein>
    <recommendedName>
        <fullName evidence="4">RING-type domain-containing protein</fullName>
    </recommendedName>
</protein>
<dbReference type="InterPro" id="IPR013083">
    <property type="entry name" value="Znf_RING/FYVE/PHD"/>
</dbReference>
<keyword evidence="3" id="KW-1185">Reference proteome</keyword>
<dbReference type="SUPFAM" id="SSF57850">
    <property type="entry name" value="RING/U-box"/>
    <property type="match status" value="1"/>
</dbReference>
<evidence type="ECO:0000313" key="3">
    <source>
        <dbReference type="Proteomes" id="UP001465755"/>
    </source>
</evidence>
<keyword evidence="1" id="KW-1133">Transmembrane helix</keyword>
<organism evidence="2 3">
    <name type="scientific">Symbiochloris irregularis</name>
    <dbReference type="NCBI Taxonomy" id="706552"/>
    <lineage>
        <taxon>Eukaryota</taxon>
        <taxon>Viridiplantae</taxon>
        <taxon>Chlorophyta</taxon>
        <taxon>core chlorophytes</taxon>
        <taxon>Trebouxiophyceae</taxon>
        <taxon>Trebouxiales</taxon>
        <taxon>Trebouxiaceae</taxon>
        <taxon>Symbiochloris</taxon>
    </lineage>
</organism>
<proteinExistence type="predicted"/>
<dbReference type="AlphaFoldDB" id="A0AAW1PZZ7"/>
<keyword evidence="1" id="KW-0472">Membrane</keyword>
<feature type="transmembrane region" description="Helical" evidence="1">
    <location>
        <begin position="252"/>
        <end position="274"/>
    </location>
</feature>
<evidence type="ECO:0008006" key="4">
    <source>
        <dbReference type="Google" id="ProtNLM"/>
    </source>
</evidence>
<evidence type="ECO:0000256" key="1">
    <source>
        <dbReference type="SAM" id="Phobius"/>
    </source>
</evidence>
<sequence>MSGQVVSLVAYSLASIYTALNGPSTTCPSDLALQQYPFVGLTPPDSRRDVYLRLGAPFHEYRVSIVSNDSSLCISDGQVRAVLQSGASTLSQASPVRPMDLQTQQSWLSLLRPKLQPAAVQDGILTLQSSCADATSLIVELAPREAIVVIIEAGPSPNDTNIPVNISSFPSSPGALNLVMAPNAGDVELPAAPAAAPQYSGAWSENNTMQCCCKLSPTANDPNRQYCCCGPPDTCCDGGNGTGFCHVQNCTAVMMGAVLLIVALTSLVTVSLWVHRSRVLQAHAQRRILLQRSHRAAARPIVAQPVRRLPVVDCPPEDEGKARECPVCLEETTVNASWTRFPCHHGTCRQCYEKLCSRPLHCSNQSSKRKEST</sequence>